<dbReference type="EMBL" id="FJ439817">
    <property type="protein sequence ID" value="ACS44709.1"/>
    <property type="molecule type" value="Genomic_DNA"/>
</dbReference>
<dbReference type="GeneID" id="11493295"/>
<evidence type="ECO:0000313" key="3">
    <source>
        <dbReference type="Proteomes" id="UP000204121"/>
    </source>
</evidence>
<sequence>MTQSFWEKELEGWVNSNGLRQARLEFLDLANQEKVSHKDLAWNIQVFGFRSDLAGKVNLAATHVAKGQIIKELREDNIKLQNSVRACKSAINAQKAEIQKLKESQDIIQQEVLGLKEALIQRRPLSKKDVEELVLRISEQPKFIEQQTEALTVELSEKVDRVEKLIHKLEKTLIGE</sequence>
<feature type="coiled-coil region" evidence="1">
    <location>
        <begin position="70"/>
        <end position="111"/>
    </location>
</feature>
<protein>
    <submittedName>
        <fullName evidence="2">ORF1 protein</fullName>
    </submittedName>
</protein>
<keyword evidence="1" id="KW-0175">Coiled coil</keyword>
<keyword evidence="3" id="KW-1185">Reference proteome</keyword>
<dbReference type="Pfam" id="PF07028">
    <property type="entry name" value="DUF1319"/>
    <property type="match status" value="1"/>
</dbReference>
<proteinExistence type="predicted"/>
<reference evidence="2 3" key="1">
    <citation type="journal article" date="2011" name="Virus Res.">
        <title>High molecular variability of sugarcane bacilliform viruses in Guadeloupe implying the existence of at least three new species.</title>
        <authorList>
            <person name="Muller E."/>
            <person name="Dupuy V."/>
            <person name="Blondin L."/>
            <person name="Bauffe F."/>
            <person name="Daugrois J.H."/>
            <person name="Nathalie L."/>
            <person name="Iskra-Caruana M.L."/>
        </authorList>
    </citation>
    <scope>NUCLEOTIDE SEQUENCE [LARGE SCALE GENOMIC DNA]</scope>
    <source>
        <strain evidence="2">BataviaD</strain>
    </source>
</reference>
<dbReference type="RefSeq" id="YP_003284235.1">
    <property type="nucleotide sequence ID" value="NC_013455.1"/>
</dbReference>
<dbReference type="OrthoDB" id="13145at10239"/>
<accession>D0QEI7</accession>
<organism evidence="2 3">
    <name type="scientific">Sugarcane bacilliform Guadeloupe D virus</name>
    <dbReference type="NCBI Taxonomy" id="1960253"/>
    <lineage>
        <taxon>Viruses</taxon>
        <taxon>Riboviria</taxon>
        <taxon>Pararnavirae</taxon>
        <taxon>Artverviricota</taxon>
        <taxon>Revtraviricetes</taxon>
        <taxon>Ortervirales</taxon>
        <taxon>Caulimoviridae</taxon>
        <taxon>Badnavirus</taxon>
        <taxon>Badnavirus betasasacchari</taxon>
    </lineage>
</organism>
<evidence type="ECO:0000256" key="1">
    <source>
        <dbReference type="SAM" id="Coils"/>
    </source>
</evidence>
<dbReference type="Proteomes" id="UP000204121">
    <property type="component" value="Segment"/>
</dbReference>
<dbReference type="InterPro" id="IPR010746">
    <property type="entry name" value="CYMV_Orf1"/>
</dbReference>
<dbReference type="KEGG" id="vg:11493295"/>
<name>D0QEI7_9VIRU</name>
<evidence type="ECO:0000313" key="2">
    <source>
        <dbReference type="EMBL" id="ACS44709.1"/>
    </source>
</evidence>